<feature type="non-terminal residue" evidence="2">
    <location>
        <position position="1"/>
    </location>
</feature>
<dbReference type="InterPro" id="IPR042307">
    <property type="entry name" value="Reeler_sf"/>
</dbReference>
<dbReference type="PROSITE" id="PS51019">
    <property type="entry name" value="REELIN"/>
    <property type="match status" value="1"/>
</dbReference>
<dbReference type="Pfam" id="PF02014">
    <property type="entry name" value="Reeler"/>
    <property type="match status" value="1"/>
</dbReference>
<organism evidence="2 3">
    <name type="scientific">Clarias magur</name>
    <name type="common">Asian catfish</name>
    <name type="synonym">Macropteronotus magur</name>
    <dbReference type="NCBI Taxonomy" id="1594786"/>
    <lineage>
        <taxon>Eukaryota</taxon>
        <taxon>Metazoa</taxon>
        <taxon>Chordata</taxon>
        <taxon>Craniata</taxon>
        <taxon>Vertebrata</taxon>
        <taxon>Euteleostomi</taxon>
        <taxon>Actinopterygii</taxon>
        <taxon>Neopterygii</taxon>
        <taxon>Teleostei</taxon>
        <taxon>Ostariophysi</taxon>
        <taxon>Siluriformes</taxon>
        <taxon>Clariidae</taxon>
        <taxon>Clarias</taxon>
    </lineage>
</organism>
<name>A0A8J4XAH4_CLAMG</name>
<gene>
    <name evidence="2" type="primary">spon1b</name>
    <name evidence="2" type="ORF">DAT39_019475</name>
</gene>
<dbReference type="InterPro" id="IPR002861">
    <property type="entry name" value="Reeler_dom"/>
</dbReference>
<accession>A0A8J4XAH4</accession>
<dbReference type="Proteomes" id="UP000727407">
    <property type="component" value="Unassembled WGS sequence"/>
</dbReference>
<evidence type="ECO:0000259" key="1">
    <source>
        <dbReference type="PROSITE" id="PS51019"/>
    </source>
</evidence>
<feature type="non-terminal residue" evidence="2">
    <location>
        <position position="88"/>
    </location>
</feature>
<evidence type="ECO:0000313" key="2">
    <source>
        <dbReference type="EMBL" id="KAF5890820.1"/>
    </source>
</evidence>
<protein>
    <submittedName>
        <fullName evidence="2">Spondin-1-like</fullName>
    </submittedName>
</protein>
<dbReference type="AlphaFoldDB" id="A0A8J4XAH4"/>
<proteinExistence type="predicted"/>
<feature type="domain" description="Reelin" evidence="1">
    <location>
        <begin position="1"/>
        <end position="88"/>
    </location>
</feature>
<reference evidence="2" key="1">
    <citation type="submission" date="2020-07" db="EMBL/GenBank/DDBJ databases">
        <title>Clarias magur genome sequencing, assembly and annotation.</title>
        <authorList>
            <person name="Kushwaha B."/>
            <person name="Kumar R."/>
            <person name="Das P."/>
            <person name="Joshi C.G."/>
            <person name="Kumar D."/>
            <person name="Nagpure N.S."/>
            <person name="Pandey M."/>
            <person name="Agarwal S."/>
            <person name="Srivastava S."/>
            <person name="Singh M."/>
            <person name="Sahoo L."/>
            <person name="Jayasankar P."/>
            <person name="Meher P.K."/>
            <person name="Koringa P.G."/>
            <person name="Iquebal M.A."/>
            <person name="Das S.P."/>
            <person name="Bit A."/>
            <person name="Patnaik S."/>
            <person name="Patel N."/>
            <person name="Shah T.M."/>
            <person name="Hinsu A."/>
            <person name="Jena J.K."/>
        </authorList>
    </citation>
    <scope>NUCLEOTIDE SEQUENCE</scope>
    <source>
        <strain evidence="2">CIFAMagur01</strain>
        <tissue evidence="2">Testis</tissue>
    </source>
</reference>
<keyword evidence="3" id="KW-1185">Reference proteome</keyword>
<dbReference type="EMBL" id="QNUK01000647">
    <property type="protein sequence ID" value="KAF5890820.1"/>
    <property type="molecule type" value="Genomic_DNA"/>
</dbReference>
<dbReference type="OrthoDB" id="347314at2759"/>
<sequence>DLFSVHAFSRESSSFCRSLRSASRGARREDHSQFRLRVEGDPETYQPASTYRVSLYASSPSYFRGFTLIALKEGREGSSPDDYAGNFE</sequence>
<comment type="caution">
    <text evidence="2">The sequence shown here is derived from an EMBL/GenBank/DDBJ whole genome shotgun (WGS) entry which is preliminary data.</text>
</comment>
<evidence type="ECO:0000313" key="3">
    <source>
        <dbReference type="Proteomes" id="UP000727407"/>
    </source>
</evidence>
<dbReference type="Gene3D" id="2.60.40.4060">
    <property type="entry name" value="Reeler domain"/>
    <property type="match status" value="1"/>
</dbReference>